<evidence type="ECO:0000313" key="2">
    <source>
        <dbReference type="Proteomes" id="UP001183246"/>
    </source>
</evidence>
<sequence>MKDDAEPAPAAAGREPRRVRIPGFVSDEDIGLGDLVKRATHRMGIKPCGVCEERARALNRRIAFTGRRGRK</sequence>
<keyword evidence="2" id="KW-1185">Reference proteome</keyword>
<comment type="caution">
    <text evidence="1">The sequence shown here is derived from an EMBL/GenBank/DDBJ whole genome shotgun (WGS) entry which is preliminary data.</text>
</comment>
<dbReference type="Proteomes" id="UP001183246">
    <property type="component" value="Unassembled WGS sequence"/>
</dbReference>
<name>A0ABU2MVE2_9ACTN</name>
<dbReference type="RefSeq" id="WP_311705646.1">
    <property type="nucleotide sequence ID" value="NZ_JAVREL010000010.1"/>
</dbReference>
<evidence type="ECO:0000313" key="1">
    <source>
        <dbReference type="EMBL" id="MDT0344514.1"/>
    </source>
</evidence>
<accession>A0ABU2MVE2</accession>
<proteinExistence type="predicted"/>
<dbReference type="EMBL" id="JAVREL010000010">
    <property type="protein sequence ID" value="MDT0344514.1"/>
    <property type="molecule type" value="Genomic_DNA"/>
</dbReference>
<organism evidence="1 2">
    <name type="scientific">Streptomyces litchfieldiae</name>
    <dbReference type="NCBI Taxonomy" id="3075543"/>
    <lineage>
        <taxon>Bacteria</taxon>
        <taxon>Bacillati</taxon>
        <taxon>Actinomycetota</taxon>
        <taxon>Actinomycetes</taxon>
        <taxon>Kitasatosporales</taxon>
        <taxon>Streptomycetaceae</taxon>
        <taxon>Streptomyces</taxon>
    </lineage>
</organism>
<protein>
    <recommendedName>
        <fullName evidence="3">DksA C4-type domain-containing protein</fullName>
    </recommendedName>
</protein>
<gene>
    <name evidence="1" type="ORF">RM590_18120</name>
</gene>
<reference evidence="2" key="1">
    <citation type="submission" date="2023-07" db="EMBL/GenBank/DDBJ databases">
        <title>30 novel species of actinomycetes from the DSMZ collection.</title>
        <authorList>
            <person name="Nouioui I."/>
        </authorList>
    </citation>
    <scope>NUCLEOTIDE SEQUENCE [LARGE SCALE GENOMIC DNA]</scope>
    <source>
        <strain evidence="2">DSM 44938</strain>
    </source>
</reference>
<evidence type="ECO:0008006" key="3">
    <source>
        <dbReference type="Google" id="ProtNLM"/>
    </source>
</evidence>